<dbReference type="Pfam" id="PF14110">
    <property type="entry name" value="DUF4282"/>
    <property type="match status" value="1"/>
</dbReference>
<evidence type="ECO:0008006" key="4">
    <source>
        <dbReference type="Google" id="ProtNLM"/>
    </source>
</evidence>
<protein>
    <recommendedName>
        <fullName evidence="4">DUF4282 domain-containing protein</fullName>
    </recommendedName>
</protein>
<dbReference type="Proteomes" id="UP000199006">
    <property type="component" value="Unassembled WGS sequence"/>
</dbReference>
<keyword evidence="1" id="KW-0472">Membrane</keyword>
<evidence type="ECO:0000313" key="3">
    <source>
        <dbReference type="Proteomes" id="UP000199006"/>
    </source>
</evidence>
<dbReference type="InterPro" id="IPR025557">
    <property type="entry name" value="DUF4282"/>
</dbReference>
<evidence type="ECO:0000313" key="2">
    <source>
        <dbReference type="EMBL" id="SFL56938.1"/>
    </source>
</evidence>
<proteinExistence type="predicted"/>
<dbReference type="OrthoDB" id="280522at2"/>
<organism evidence="2 3">
    <name type="scientific">Halanaerobium salsuginis</name>
    <dbReference type="NCBI Taxonomy" id="29563"/>
    <lineage>
        <taxon>Bacteria</taxon>
        <taxon>Bacillati</taxon>
        <taxon>Bacillota</taxon>
        <taxon>Clostridia</taxon>
        <taxon>Halanaerobiales</taxon>
        <taxon>Halanaerobiaceae</taxon>
        <taxon>Halanaerobium</taxon>
    </lineage>
</organism>
<keyword evidence="3" id="KW-1185">Reference proteome</keyword>
<dbReference type="EMBL" id="FOTI01000018">
    <property type="protein sequence ID" value="SFL56938.1"/>
    <property type="molecule type" value="Genomic_DNA"/>
</dbReference>
<reference evidence="2 3" key="1">
    <citation type="submission" date="2016-10" db="EMBL/GenBank/DDBJ databases">
        <authorList>
            <person name="de Groot N.N."/>
        </authorList>
    </citation>
    <scope>NUCLEOTIDE SEQUENCE [LARGE SCALE GENOMIC DNA]</scope>
    <source>
        <strain evidence="2 3">ATCC 51327</strain>
    </source>
</reference>
<gene>
    <name evidence="2" type="ORF">SAMN02983006_01501</name>
</gene>
<sequence length="82" mass="9353">MGDYFNFKSMVSPVLIKVIYFLGFLSLTVSGVVMMTRNQPLEGLSALVFGNLLWRITCEGIIIIFRIHESLVSIEEKQKTRL</sequence>
<dbReference type="RefSeq" id="WP_089861582.1">
    <property type="nucleotide sequence ID" value="NZ_FOTI01000018.1"/>
</dbReference>
<feature type="transmembrane region" description="Helical" evidence="1">
    <location>
        <begin position="14"/>
        <end position="34"/>
    </location>
</feature>
<name>A0A1I4IRE1_9FIRM</name>
<feature type="transmembrane region" description="Helical" evidence="1">
    <location>
        <begin position="46"/>
        <end position="67"/>
    </location>
</feature>
<dbReference type="STRING" id="29563.SAMN02983006_01501"/>
<accession>A0A1I4IRE1</accession>
<keyword evidence="1" id="KW-1133">Transmembrane helix</keyword>
<evidence type="ECO:0000256" key="1">
    <source>
        <dbReference type="SAM" id="Phobius"/>
    </source>
</evidence>
<keyword evidence="1" id="KW-0812">Transmembrane</keyword>
<dbReference type="AlphaFoldDB" id="A0A1I4IRE1"/>